<keyword evidence="3" id="KW-1185">Reference proteome</keyword>
<gene>
    <name evidence="2" type="ordered locus">CMS0387</name>
</gene>
<reference evidence="2 3" key="1">
    <citation type="journal article" date="2008" name="J. Bacteriol.">
        <title>Genome of the actinomycete plant pathogen Clavibacter michiganensis subsp. sepedonicus suggests recent niche adaptation.</title>
        <authorList>
            <person name="Bentley S.D."/>
            <person name="Corton C."/>
            <person name="Brown S.E."/>
            <person name="Barron A."/>
            <person name="Clark L."/>
            <person name="Doggett J."/>
            <person name="Harris B."/>
            <person name="Ormond D."/>
            <person name="Quail M.A."/>
            <person name="May G."/>
            <person name="Francis D."/>
            <person name="Knudson D."/>
            <person name="Parkhill J."/>
            <person name="Ishimaru C.A."/>
        </authorList>
    </citation>
    <scope>NUCLEOTIDE SEQUENCE [LARGE SCALE GENOMIC DNA]</scope>
    <source>
        <strain evidence="3">ATCC 33113 / DSM 20744 / JCM 9667 / LMG 2889 / ICMP 2535 / C-1</strain>
    </source>
</reference>
<dbReference type="KEGG" id="cms:CMS0387"/>
<evidence type="ECO:0000313" key="3">
    <source>
        <dbReference type="Proteomes" id="UP000001318"/>
    </source>
</evidence>
<dbReference type="Proteomes" id="UP000001318">
    <property type="component" value="Chromosome"/>
</dbReference>
<evidence type="ECO:0000313" key="2">
    <source>
        <dbReference type="EMBL" id="CAQ00508.1"/>
    </source>
</evidence>
<evidence type="ECO:0000256" key="1">
    <source>
        <dbReference type="SAM" id="MobiDB-lite"/>
    </source>
</evidence>
<dbReference type="GeneID" id="54264394"/>
<feature type="region of interest" description="Disordered" evidence="1">
    <location>
        <begin position="32"/>
        <end position="51"/>
    </location>
</feature>
<dbReference type="Gene3D" id="1.10.1220.170">
    <property type="match status" value="1"/>
</dbReference>
<name>B0RBV7_CLASE</name>
<dbReference type="RefSeq" id="WP_012297844.1">
    <property type="nucleotide sequence ID" value="NC_010407.1"/>
</dbReference>
<dbReference type="HOGENOM" id="CLU_3097149_0_0_11"/>
<proteinExistence type="predicted"/>
<sequence length="51" mass="5983">MSEHDETSYLLRNPVGAKRLIESLERARREEFVERELIEPTDTEDPHDSGE</sequence>
<dbReference type="AlphaFoldDB" id="B0RBV7"/>
<organism evidence="2 3">
    <name type="scientific">Clavibacter sepedonicus</name>
    <name type="common">Clavibacter michiganensis subsp. sepedonicus</name>
    <dbReference type="NCBI Taxonomy" id="31964"/>
    <lineage>
        <taxon>Bacteria</taxon>
        <taxon>Bacillati</taxon>
        <taxon>Actinomycetota</taxon>
        <taxon>Actinomycetes</taxon>
        <taxon>Micrococcales</taxon>
        <taxon>Microbacteriaceae</taxon>
        <taxon>Clavibacter</taxon>
    </lineage>
</organism>
<dbReference type="EMBL" id="AM849034">
    <property type="protein sequence ID" value="CAQ00508.1"/>
    <property type="molecule type" value="Genomic_DNA"/>
</dbReference>
<accession>B0RBV7</accession>
<protein>
    <recommendedName>
        <fullName evidence="4">Antitoxin</fullName>
    </recommendedName>
</protein>
<dbReference type="STRING" id="31964.CMS0387"/>
<evidence type="ECO:0008006" key="4">
    <source>
        <dbReference type="Google" id="ProtNLM"/>
    </source>
</evidence>